<dbReference type="EMBL" id="QOPE01000007">
    <property type="protein sequence ID" value="RCL42094.1"/>
    <property type="molecule type" value="Genomic_DNA"/>
</dbReference>
<comment type="caution">
    <text evidence="1">The sequence shown here is derived from an EMBL/GenBank/DDBJ whole genome shotgun (WGS) entry which is preliminary data.</text>
</comment>
<dbReference type="AlphaFoldDB" id="A0A368BYY5"/>
<evidence type="ECO:0000313" key="1">
    <source>
        <dbReference type="EMBL" id="RCL42094.1"/>
    </source>
</evidence>
<sequence>IVLDEKTEKVSKNMDEQYAEFLKGAASQAFAGKVIRAFYDQENKMQHSGKTLIAAEVGIELGITNPDGTQPRSDREMLGGPKDFNEAVVY</sequence>
<protein>
    <submittedName>
        <fullName evidence="1">Short-chain dehydrogenase</fullName>
    </submittedName>
</protein>
<organism evidence="1 2">
    <name type="scientific">SAR86 cluster bacterium</name>
    <dbReference type="NCBI Taxonomy" id="2030880"/>
    <lineage>
        <taxon>Bacteria</taxon>
        <taxon>Pseudomonadati</taxon>
        <taxon>Pseudomonadota</taxon>
        <taxon>Gammaproteobacteria</taxon>
        <taxon>SAR86 cluster</taxon>
    </lineage>
</organism>
<gene>
    <name evidence="1" type="ORF">DBW96_01590</name>
</gene>
<proteinExistence type="predicted"/>
<dbReference type="Proteomes" id="UP000253307">
    <property type="component" value="Unassembled WGS sequence"/>
</dbReference>
<accession>A0A368BYY5</accession>
<reference evidence="1 2" key="1">
    <citation type="journal article" date="2018" name="Microbiome">
        <title>Fine metagenomic profile of the Mediterranean stratified and mixed water columns revealed by assembly and recruitment.</title>
        <authorList>
            <person name="Haro-Moreno J.M."/>
            <person name="Lopez-Perez M."/>
            <person name="De La Torre J.R."/>
            <person name="Picazo A."/>
            <person name="Camacho A."/>
            <person name="Rodriguez-Valera F."/>
        </authorList>
    </citation>
    <scope>NUCLEOTIDE SEQUENCE [LARGE SCALE GENOMIC DNA]</scope>
    <source>
        <strain evidence="1">MED-G82</strain>
    </source>
</reference>
<name>A0A368BYY5_9GAMM</name>
<evidence type="ECO:0000313" key="2">
    <source>
        <dbReference type="Proteomes" id="UP000253307"/>
    </source>
</evidence>
<feature type="non-terminal residue" evidence="1">
    <location>
        <position position="1"/>
    </location>
</feature>